<comment type="caution">
    <text evidence="3">The sequence shown here is derived from an EMBL/GenBank/DDBJ whole genome shotgun (WGS) entry which is preliminary data.</text>
</comment>
<gene>
    <name evidence="3" type="ORF">PACLA_8A057279</name>
</gene>
<dbReference type="Pfam" id="PF21183">
    <property type="entry name" value="HAT1_C"/>
    <property type="match status" value="1"/>
</dbReference>
<dbReference type="PANTHER" id="PTHR12046">
    <property type="entry name" value="HISTONE ACETYLTRANSFERASE TYPE B CATALYTIC SUBUNIT"/>
    <property type="match status" value="1"/>
</dbReference>
<evidence type="ECO:0000256" key="1">
    <source>
        <dbReference type="ARBA" id="ARBA00021268"/>
    </source>
</evidence>
<dbReference type="Gene3D" id="1.10.10.390">
    <property type="match status" value="1"/>
</dbReference>
<dbReference type="EMBL" id="CACRXK020002422">
    <property type="protein sequence ID" value="CAB3994229.1"/>
    <property type="molecule type" value="Genomic_DNA"/>
</dbReference>
<dbReference type="AlphaFoldDB" id="A0A6S7GVQ7"/>
<dbReference type="InterPro" id="IPR013523">
    <property type="entry name" value="Hist_AcTrfase_HAT1_C"/>
</dbReference>
<dbReference type="GO" id="GO:0042393">
    <property type="term" value="F:histone binding"/>
    <property type="evidence" value="ECO:0007669"/>
    <property type="project" value="InterPro"/>
</dbReference>
<dbReference type="InterPro" id="IPR017380">
    <property type="entry name" value="Hist_AcTrfase_B-typ_cat-su"/>
</dbReference>
<feature type="domain" description="Histone acetyltransferase type B catalytic subunit C-terminal" evidence="2">
    <location>
        <begin position="14"/>
        <end position="65"/>
    </location>
</feature>
<dbReference type="InterPro" id="IPR048776">
    <property type="entry name" value="HAT1_C"/>
</dbReference>
<dbReference type="GO" id="GO:0004402">
    <property type="term" value="F:histone acetyltransferase activity"/>
    <property type="evidence" value="ECO:0007669"/>
    <property type="project" value="InterPro"/>
</dbReference>
<dbReference type="GO" id="GO:0031509">
    <property type="term" value="P:subtelomeric heterochromatin formation"/>
    <property type="evidence" value="ECO:0007669"/>
    <property type="project" value="InterPro"/>
</dbReference>
<evidence type="ECO:0000313" key="3">
    <source>
        <dbReference type="EMBL" id="CAB3994229.1"/>
    </source>
</evidence>
<organism evidence="3 4">
    <name type="scientific">Paramuricea clavata</name>
    <name type="common">Red gorgonian</name>
    <name type="synonym">Violescent sea-whip</name>
    <dbReference type="NCBI Taxonomy" id="317549"/>
    <lineage>
        <taxon>Eukaryota</taxon>
        <taxon>Metazoa</taxon>
        <taxon>Cnidaria</taxon>
        <taxon>Anthozoa</taxon>
        <taxon>Octocorallia</taxon>
        <taxon>Malacalcyonacea</taxon>
        <taxon>Plexauridae</taxon>
        <taxon>Paramuricea</taxon>
    </lineage>
</organism>
<dbReference type="Proteomes" id="UP001152795">
    <property type="component" value="Unassembled WGS sequence"/>
</dbReference>
<proteinExistence type="predicted"/>
<dbReference type="GO" id="GO:0005634">
    <property type="term" value="C:nucleus"/>
    <property type="evidence" value="ECO:0007669"/>
    <property type="project" value="InterPro"/>
</dbReference>
<reference evidence="3" key="1">
    <citation type="submission" date="2020-04" db="EMBL/GenBank/DDBJ databases">
        <authorList>
            <person name="Alioto T."/>
            <person name="Alioto T."/>
            <person name="Gomez Garrido J."/>
        </authorList>
    </citation>
    <scope>NUCLEOTIDE SEQUENCE</scope>
    <source>
        <strain evidence="3">A484AB</strain>
    </source>
</reference>
<protein>
    <recommendedName>
        <fullName evidence="1">Histone acetyltransferase type B catalytic subunit</fullName>
    </recommendedName>
</protein>
<dbReference type="SUPFAM" id="SSF55729">
    <property type="entry name" value="Acyl-CoA N-acyltransferases (Nat)"/>
    <property type="match status" value="1"/>
</dbReference>
<sequence>MTVEDPVEDFIRLRDYIDVIKCRPLPAFKHENLRNGFSKEMINEARKHRKINQRQCRRVYEILRLEATNLNDAEEHRQYRLEIKKRLNAPFQKEKADLEKLRFALTPDEYTTAIATMAQREQLNVLEESYQETIKQYKRILERIAAT</sequence>
<dbReference type="GO" id="GO:0000781">
    <property type="term" value="C:chromosome, telomeric region"/>
    <property type="evidence" value="ECO:0007669"/>
    <property type="project" value="GOC"/>
</dbReference>
<name>A0A6S7GVQ7_PARCT</name>
<dbReference type="InterPro" id="IPR016181">
    <property type="entry name" value="Acyl_CoA_acyltransferase"/>
</dbReference>
<evidence type="ECO:0000313" key="4">
    <source>
        <dbReference type="Proteomes" id="UP001152795"/>
    </source>
</evidence>
<keyword evidence="4" id="KW-1185">Reference proteome</keyword>
<dbReference type="OrthoDB" id="10253098at2759"/>
<accession>A0A6S7GVQ7</accession>
<evidence type="ECO:0000259" key="2">
    <source>
        <dbReference type="Pfam" id="PF21183"/>
    </source>
</evidence>